<dbReference type="RefSeq" id="WP_116760520.1">
    <property type="nucleotide sequence ID" value="NZ_QCZH01000002.1"/>
</dbReference>
<organism evidence="1 2">
    <name type="scientific">Flavobacterium laiguense</name>
    <dbReference type="NCBI Taxonomy" id="2169409"/>
    <lineage>
        <taxon>Bacteria</taxon>
        <taxon>Pseudomonadati</taxon>
        <taxon>Bacteroidota</taxon>
        <taxon>Flavobacteriia</taxon>
        <taxon>Flavobacteriales</taxon>
        <taxon>Flavobacteriaceae</taxon>
        <taxon>Flavobacterium</taxon>
    </lineage>
</organism>
<reference evidence="1 2" key="1">
    <citation type="submission" date="2018-04" db="EMBL/GenBank/DDBJ databases">
        <title>Flavobacterium sp. nov., isolated from glacier ice.</title>
        <authorList>
            <person name="Liu Q."/>
            <person name="Xin Y.-H."/>
        </authorList>
    </citation>
    <scope>NUCLEOTIDE SEQUENCE [LARGE SCALE GENOMIC DNA]</scope>
    <source>
        <strain evidence="1 2">LB2P30</strain>
    </source>
</reference>
<name>A0A2U1K0Y2_9FLAO</name>
<dbReference type="OrthoDB" id="978404at2"/>
<sequence>MITKRVLDALEIHEGIASILKQRTVKSDWKTFTRTVFNLIAKYINQNVTRTVVENPYLLQEHLLFGEQKFEMLLSELKLDNSHDLVEYLKALEPNKPFNWVSGKTLQSYWSGGSPKELKLNVLLTFLAVPIQEWDEWKYGEAIIIPNENVSKPNNLTESYFNFSKSKTVKDHFLKCISKYYLGSYFLYYLKSDKHGKVVKAPFIIYEDEEGEILFRTINEGQRYISYPAQKMANALCFMGKNLDWEEINEMHLINIGMETNPEVLFGVSITMSKYGGFPMALKNILIRQSQDIHFLDEVKEKEFYIDHTVENEQDALVLNYFKKHESQIMFAEFGCSLADFKETLGNL</sequence>
<comment type="caution">
    <text evidence="1">The sequence shown here is derived from an EMBL/GenBank/DDBJ whole genome shotgun (WGS) entry which is preliminary data.</text>
</comment>
<evidence type="ECO:0000313" key="2">
    <source>
        <dbReference type="Proteomes" id="UP000245618"/>
    </source>
</evidence>
<gene>
    <name evidence="1" type="ORF">DB891_03160</name>
</gene>
<proteinExistence type="predicted"/>
<dbReference type="AlphaFoldDB" id="A0A2U1K0Y2"/>
<accession>A0A2U1K0Y2</accession>
<dbReference type="EMBL" id="QCZH01000002">
    <property type="protein sequence ID" value="PWA10844.1"/>
    <property type="molecule type" value="Genomic_DNA"/>
</dbReference>
<evidence type="ECO:0000313" key="1">
    <source>
        <dbReference type="EMBL" id="PWA10844.1"/>
    </source>
</evidence>
<keyword evidence="2" id="KW-1185">Reference proteome</keyword>
<dbReference type="Proteomes" id="UP000245618">
    <property type="component" value="Unassembled WGS sequence"/>
</dbReference>
<protein>
    <submittedName>
        <fullName evidence="1">Uncharacterized protein</fullName>
    </submittedName>
</protein>